<evidence type="ECO:0000256" key="1">
    <source>
        <dbReference type="ARBA" id="ARBA00010641"/>
    </source>
</evidence>
<dbReference type="Gene3D" id="1.10.10.10">
    <property type="entry name" value="Winged helix-like DNA-binding domain superfamily/Winged helix DNA-binding domain"/>
    <property type="match status" value="1"/>
</dbReference>
<dbReference type="PANTHER" id="PTHR43133">
    <property type="entry name" value="RNA POLYMERASE ECF-TYPE SIGMA FACTO"/>
    <property type="match status" value="1"/>
</dbReference>
<feature type="domain" description="RNA polymerase sigma factor 70 region 4 type 2" evidence="7">
    <location>
        <begin position="123"/>
        <end position="174"/>
    </location>
</feature>
<dbReference type="PANTHER" id="PTHR43133:SF8">
    <property type="entry name" value="RNA POLYMERASE SIGMA FACTOR HI_1459-RELATED"/>
    <property type="match status" value="1"/>
</dbReference>
<evidence type="ECO:0000259" key="6">
    <source>
        <dbReference type="Pfam" id="PF04542"/>
    </source>
</evidence>
<dbReference type="Pfam" id="PF04542">
    <property type="entry name" value="Sigma70_r2"/>
    <property type="match status" value="1"/>
</dbReference>
<dbReference type="NCBIfam" id="TIGR02937">
    <property type="entry name" value="sigma70-ECF"/>
    <property type="match status" value="1"/>
</dbReference>
<gene>
    <name evidence="8" type="ORF">H9942_09765</name>
</gene>
<comment type="caution">
    <text evidence="8">The sequence shown here is derived from an EMBL/GenBank/DDBJ whole genome shotgun (WGS) entry which is preliminary data.</text>
</comment>
<evidence type="ECO:0000313" key="8">
    <source>
        <dbReference type="EMBL" id="HJB38334.1"/>
    </source>
</evidence>
<accession>A0A9D2LZZ7</accession>
<evidence type="ECO:0000256" key="4">
    <source>
        <dbReference type="ARBA" id="ARBA00023125"/>
    </source>
</evidence>
<comment type="similarity">
    <text evidence="1">Belongs to the sigma-70 factor family. ECF subfamily.</text>
</comment>
<dbReference type="InterPro" id="IPR013325">
    <property type="entry name" value="RNA_pol_sigma_r2"/>
</dbReference>
<organism evidence="8 9">
    <name type="scientific">Candidatus Acutalibacter ornithocaccae</name>
    <dbReference type="NCBI Taxonomy" id="2838416"/>
    <lineage>
        <taxon>Bacteria</taxon>
        <taxon>Bacillati</taxon>
        <taxon>Bacillota</taxon>
        <taxon>Clostridia</taxon>
        <taxon>Eubacteriales</taxon>
        <taxon>Acutalibacteraceae</taxon>
        <taxon>Acutalibacter</taxon>
    </lineage>
</organism>
<dbReference type="InterPro" id="IPR039425">
    <property type="entry name" value="RNA_pol_sigma-70-like"/>
</dbReference>
<dbReference type="InterPro" id="IPR014284">
    <property type="entry name" value="RNA_pol_sigma-70_dom"/>
</dbReference>
<dbReference type="GO" id="GO:0016987">
    <property type="term" value="F:sigma factor activity"/>
    <property type="evidence" value="ECO:0007669"/>
    <property type="project" value="UniProtKB-KW"/>
</dbReference>
<protein>
    <submittedName>
        <fullName evidence="8">Sigma-70 family RNA polymerase sigma factor</fullName>
    </submittedName>
</protein>
<evidence type="ECO:0000256" key="5">
    <source>
        <dbReference type="ARBA" id="ARBA00023163"/>
    </source>
</evidence>
<dbReference type="Proteomes" id="UP000824214">
    <property type="component" value="Unassembled WGS sequence"/>
</dbReference>
<evidence type="ECO:0000313" key="9">
    <source>
        <dbReference type="Proteomes" id="UP000824214"/>
    </source>
</evidence>
<keyword evidence="3" id="KW-0731">Sigma factor</keyword>
<keyword evidence="4" id="KW-0238">DNA-binding</keyword>
<evidence type="ECO:0000256" key="2">
    <source>
        <dbReference type="ARBA" id="ARBA00023015"/>
    </source>
</evidence>
<sequence>MKDREIVELFWKRSPQAVDALAMAYGTQLRRLAGNILSNPQDAEECVNDAYLGLWDSIPPARPQPLLPYALRVVRNLCLKRYHWNIAQKRNSQFDLAYSELESCLADHTGPEQQQDAKELRTALEGFLRGLSQRDRVLFLGRYWYACTHKELALRLGMTENNVAVRLSRLREKLRKYLLEKGVLE</sequence>
<evidence type="ECO:0000256" key="3">
    <source>
        <dbReference type="ARBA" id="ARBA00023082"/>
    </source>
</evidence>
<keyword evidence="5" id="KW-0804">Transcription</keyword>
<dbReference type="SUPFAM" id="SSF88659">
    <property type="entry name" value="Sigma3 and sigma4 domains of RNA polymerase sigma factors"/>
    <property type="match status" value="1"/>
</dbReference>
<dbReference type="Gene3D" id="1.10.1740.10">
    <property type="match status" value="1"/>
</dbReference>
<dbReference type="GO" id="GO:0006352">
    <property type="term" value="P:DNA-templated transcription initiation"/>
    <property type="evidence" value="ECO:0007669"/>
    <property type="project" value="InterPro"/>
</dbReference>
<dbReference type="InterPro" id="IPR007627">
    <property type="entry name" value="RNA_pol_sigma70_r2"/>
</dbReference>
<proteinExistence type="inferred from homology"/>
<reference evidence="8" key="1">
    <citation type="journal article" date="2021" name="PeerJ">
        <title>Extensive microbial diversity within the chicken gut microbiome revealed by metagenomics and culture.</title>
        <authorList>
            <person name="Gilroy R."/>
            <person name="Ravi A."/>
            <person name="Getino M."/>
            <person name="Pursley I."/>
            <person name="Horton D.L."/>
            <person name="Alikhan N.F."/>
            <person name="Baker D."/>
            <person name="Gharbi K."/>
            <person name="Hall N."/>
            <person name="Watson M."/>
            <person name="Adriaenssens E.M."/>
            <person name="Foster-Nyarko E."/>
            <person name="Jarju S."/>
            <person name="Secka A."/>
            <person name="Antonio M."/>
            <person name="Oren A."/>
            <person name="Chaudhuri R.R."/>
            <person name="La Ragione R."/>
            <person name="Hildebrand F."/>
            <person name="Pallen M.J."/>
        </authorList>
    </citation>
    <scope>NUCLEOTIDE SEQUENCE</scope>
    <source>
        <strain evidence="8">ChiBcolR8-3208</strain>
    </source>
</reference>
<dbReference type="Pfam" id="PF08281">
    <property type="entry name" value="Sigma70_r4_2"/>
    <property type="match status" value="1"/>
</dbReference>
<dbReference type="GO" id="GO:0003677">
    <property type="term" value="F:DNA binding"/>
    <property type="evidence" value="ECO:0007669"/>
    <property type="project" value="UniProtKB-KW"/>
</dbReference>
<dbReference type="AlphaFoldDB" id="A0A9D2LZZ7"/>
<dbReference type="SUPFAM" id="SSF88946">
    <property type="entry name" value="Sigma2 domain of RNA polymerase sigma factors"/>
    <property type="match status" value="1"/>
</dbReference>
<dbReference type="InterPro" id="IPR036388">
    <property type="entry name" value="WH-like_DNA-bd_sf"/>
</dbReference>
<dbReference type="InterPro" id="IPR013249">
    <property type="entry name" value="RNA_pol_sigma70_r4_t2"/>
</dbReference>
<evidence type="ECO:0000259" key="7">
    <source>
        <dbReference type="Pfam" id="PF08281"/>
    </source>
</evidence>
<keyword evidence="2" id="KW-0805">Transcription regulation</keyword>
<dbReference type="InterPro" id="IPR013324">
    <property type="entry name" value="RNA_pol_sigma_r3/r4-like"/>
</dbReference>
<name>A0A9D2LZZ7_9FIRM</name>
<dbReference type="EMBL" id="DWXZ01000208">
    <property type="protein sequence ID" value="HJB38334.1"/>
    <property type="molecule type" value="Genomic_DNA"/>
</dbReference>
<feature type="domain" description="RNA polymerase sigma-70 region 2" evidence="6">
    <location>
        <begin position="22"/>
        <end position="82"/>
    </location>
</feature>
<reference evidence="8" key="2">
    <citation type="submission" date="2021-04" db="EMBL/GenBank/DDBJ databases">
        <authorList>
            <person name="Gilroy R."/>
        </authorList>
    </citation>
    <scope>NUCLEOTIDE SEQUENCE</scope>
    <source>
        <strain evidence="8">ChiBcolR8-3208</strain>
    </source>
</reference>